<feature type="transmembrane region" description="Helical" evidence="1">
    <location>
        <begin position="48"/>
        <end position="68"/>
    </location>
</feature>
<dbReference type="Proteomes" id="UP000021369">
    <property type="component" value="Unassembled WGS sequence"/>
</dbReference>
<organism evidence="2 3">
    <name type="scientific">Ruminococcus albus SY3</name>
    <dbReference type="NCBI Taxonomy" id="1341156"/>
    <lineage>
        <taxon>Bacteria</taxon>
        <taxon>Bacillati</taxon>
        <taxon>Bacillota</taxon>
        <taxon>Clostridia</taxon>
        <taxon>Eubacteriales</taxon>
        <taxon>Oscillospiraceae</taxon>
        <taxon>Ruminococcus</taxon>
    </lineage>
</organism>
<keyword evidence="1" id="KW-1133">Transmembrane helix</keyword>
<protein>
    <submittedName>
        <fullName evidence="2">Uncharacterized protein</fullName>
    </submittedName>
</protein>
<proteinExistence type="predicted"/>
<dbReference type="RefSeq" id="WP_037288436.1">
    <property type="nucleotide sequence ID" value="NZ_JEOB01000003.1"/>
</dbReference>
<evidence type="ECO:0000313" key="2">
    <source>
        <dbReference type="EMBL" id="EXM39012.1"/>
    </source>
</evidence>
<dbReference type="EMBL" id="JEOB01000003">
    <property type="protein sequence ID" value="EXM39012.1"/>
    <property type="molecule type" value="Genomic_DNA"/>
</dbReference>
<keyword evidence="3" id="KW-1185">Reference proteome</keyword>
<evidence type="ECO:0000313" key="3">
    <source>
        <dbReference type="Proteomes" id="UP000021369"/>
    </source>
</evidence>
<name>A0A011V0N5_RUMAL</name>
<keyword evidence="1" id="KW-0812">Transmembrane</keyword>
<dbReference type="OrthoDB" id="1829874at2"/>
<reference evidence="2 3" key="1">
    <citation type="submission" date="2013-06" db="EMBL/GenBank/DDBJ databases">
        <title>Rumen cellulosomics: divergent fiber-degrading strategies revealed by comparative genome-wide analysis of six Ruminococcal strains.</title>
        <authorList>
            <person name="Dassa B."/>
            <person name="Borovok I."/>
            <person name="Lamed R."/>
            <person name="Flint H."/>
            <person name="Yeoman C.J."/>
            <person name="White B."/>
            <person name="Bayer E.A."/>
        </authorList>
    </citation>
    <scope>NUCLEOTIDE SEQUENCE [LARGE SCALE GENOMIC DNA]</scope>
    <source>
        <strain evidence="2 3">SY3</strain>
    </source>
</reference>
<comment type="caution">
    <text evidence="2">The sequence shown here is derived from an EMBL/GenBank/DDBJ whole genome shotgun (WGS) entry which is preliminary data.</text>
</comment>
<accession>A0A011V0N5</accession>
<evidence type="ECO:0000256" key="1">
    <source>
        <dbReference type="SAM" id="Phobius"/>
    </source>
</evidence>
<feature type="transmembrane region" description="Helical" evidence="1">
    <location>
        <begin position="15"/>
        <end position="36"/>
    </location>
</feature>
<dbReference type="AlphaFoldDB" id="A0A011V0N5"/>
<gene>
    <name evidence="2" type="ORF">RASY3_11985</name>
</gene>
<sequence length="178" mass="20142">MKEDYNYDFPENGDGSIFGCSIALVWCIWFIISMLIATTIDDRGAGGLLGALLAFLPLIILLIVAGPAQAGFTADEHTVTFRYLLKKTVIAYENIKSIEVKAEYREERGKGINKYYAEVITFHCADGNDYTFAGKLDTDFEEILKDPSYLQKLTENSKFTRLKHYIEDRTPIFNAETI</sequence>
<keyword evidence="1" id="KW-0472">Membrane</keyword>
<dbReference type="PATRIC" id="fig|1341156.4.peg.2335"/>